<evidence type="ECO:0000256" key="2">
    <source>
        <dbReference type="ARBA" id="ARBA00022527"/>
    </source>
</evidence>
<evidence type="ECO:0000256" key="1">
    <source>
        <dbReference type="ARBA" id="ARBA00012513"/>
    </source>
</evidence>
<keyword evidence="11" id="KW-1185">Reference proteome</keyword>
<evidence type="ECO:0000256" key="5">
    <source>
        <dbReference type="ARBA" id="ARBA00022777"/>
    </source>
</evidence>
<dbReference type="GO" id="GO:0031179">
    <property type="term" value="P:peptide modification"/>
    <property type="evidence" value="ECO:0007669"/>
    <property type="project" value="InterPro"/>
</dbReference>
<dbReference type="SUPFAM" id="SSF158745">
    <property type="entry name" value="LanC-like"/>
    <property type="match status" value="1"/>
</dbReference>
<dbReference type="EMBL" id="JACCFS010000001">
    <property type="protein sequence ID" value="NYJ35844.1"/>
    <property type="molecule type" value="Genomic_DNA"/>
</dbReference>
<name>A0A7Z0EPS0_9ACTN</name>
<comment type="caution">
    <text evidence="10">The sequence shown here is derived from an EMBL/GenBank/DDBJ whole genome shotgun (WGS) entry which is preliminary data.</text>
</comment>
<dbReference type="EC" id="2.7.11.1" evidence="1"/>
<dbReference type="InterPro" id="IPR058053">
    <property type="entry name" value="RamC_C"/>
</dbReference>
<keyword evidence="2 10" id="KW-0723">Serine/threonine-protein kinase</keyword>
<dbReference type="PANTHER" id="PTHR24363">
    <property type="entry name" value="SERINE/THREONINE PROTEIN KINASE"/>
    <property type="match status" value="1"/>
</dbReference>
<keyword evidence="6" id="KW-0067">ATP-binding</keyword>
<dbReference type="InterPro" id="IPR000719">
    <property type="entry name" value="Prot_kinase_dom"/>
</dbReference>
<dbReference type="Gene3D" id="1.50.10.20">
    <property type="match status" value="1"/>
</dbReference>
<dbReference type="CDD" id="cd04791">
    <property type="entry name" value="LanC_SerThrkinase"/>
    <property type="match status" value="1"/>
</dbReference>
<proteinExistence type="predicted"/>
<dbReference type="Gene3D" id="1.10.510.10">
    <property type="entry name" value="Transferase(Phosphotransferase) domain 1"/>
    <property type="match status" value="1"/>
</dbReference>
<dbReference type="InterPro" id="IPR053524">
    <property type="entry name" value="Aerial_hyphae_peptide-synth"/>
</dbReference>
<dbReference type="Pfam" id="PF00069">
    <property type="entry name" value="Pkinase"/>
    <property type="match status" value="1"/>
</dbReference>
<dbReference type="GO" id="GO:0005524">
    <property type="term" value="F:ATP binding"/>
    <property type="evidence" value="ECO:0007669"/>
    <property type="project" value="UniProtKB-KW"/>
</dbReference>
<sequence>MKLRYFEYCLADRLFYDEPNRWSSGEGTYHHASIPVPEGWATATKGPWFNFVKKDTALREQGWKVHVSANRETAQKVLDITADYCFANGIAFKFLAGESALISRNLKYADRGGSGKFVTIYPEDDAQLQRVLEELEGPLDGLGGAYILSDLRWKEGPLYVRYGGFSERYTRNELGEPVPAIEAPDGELVPDKRDPVFTCPDWVTVPDFLRPAVEERFRSRAPEGFPYTIDSALHFSNGGGIYLATRRDDPEGAKVVLKEARPHAGLDQIGRDAVSRLKREYEFLRKLADVDTVVGAHDYFELWEHHFLVQEYVEGTTLNKEMVARLPLIRPHQDDEALAEYTTWALDVAAQVESAVSGLHRAGIAFGDLHPNNVLLREDGRVCLVDFEISTYTDSEQRIGMGAPGFVPPDEREAVAADRYALACIKLALFLPVTVLLTLDARSAPRLVEEVEQRFPVPEGWGEGVLADIDLGPSTWAGTEPEMERSHELILGGGERRPDWPALEEAVGRGVWANATPHRNDRLFPGDVGQFDFGGLGMAYGAAGVLYAMDAAGQGRRPEHEDWLVRRVREHRGPHRLGFYDGLHGIAFALDSLGRTAEAHEFLETAQSDGQVAMSHELFGGLSGVALNRLHFAGRLDDQELLGQALRDADEIADRLRHAPPPVIDEQGRHRRAGLLYGSSGSALLFLRLYDATGDEAHLDAAALAIEHDLETCIHSEEDDTLLSNEGWRSMPYVGTGSAGIGVVITEYLRHRANTEFATALGRIRRAAEPEFCVCPILFHGTAGQMGFLAHLRDPGAPDPSLDRAVEAQRDHLRRHMVGLRGDIAFPGDQLMRLSMDLGTGGAGILLALAAVRDDRRPMLPFLTRH</sequence>
<dbReference type="SUPFAM" id="SSF56112">
    <property type="entry name" value="Protein kinase-like (PK-like)"/>
    <property type="match status" value="1"/>
</dbReference>
<reference evidence="10 11" key="1">
    <citation type="submission" date="2020-07" db="EMBL/GenBank/DDBJ databases">
        <title>Sequencing the genomes of 1000 actinobacteria strains.</title>
        <authorList>
            <person name="Klenk H.-P."/>
        </authorList>
    </citation>
    <scope>NUCLEOTIDE SEQUENCE [LARGE SCALE GENOMIC DNA]</scope>
    <source>
        <strain evidence="10 11">DSM 44442</strain>
    </source>
</reference>
<dbReference type="NCBIfam" id="NF038151">
    <property type="entry name" value="lanthi_synth_III"/>
    <property type="match status" value="1"/>
</dbReference>
<evidence type="ECO:0000256" key="8">
    <source>
        <dbReference type="ARBA" id="ARBA00048679"/>
    </source>
</evidence>
<keyword evidence="3" id="KW-0808">Transferase</keyword>
<organism evidence="10 11">
    <name type="scientific">Nocardiopsis aegyptia</name>
    <dbReference type="NCBI Taxonomy" id="220378"/>
    <lineage>
        <taxon>Bacteria</taxon>
        <taxon>Bacillati</taxon>
        <taxon>Actinomycetota</taxon>
        <taxon>Actinomycetes</taxon>
        <taxon>Streptosporangiales</taxon>
        <taxon>Nocardiopsidaceae</taxon>
        <taxon>Nocardiopsis</taxon>
    </lineage>
</organism>
<dbReference type="RefSeq" id="WP_179825297.1">
    <property type="nucleotide sequence ID" value="NZ_JACCFS010000001.1"/>
</dbReference>
<evidence type="ECO:0000256" key="3">
    <source>
        <dbReference type="ARBA" id="ARBA00022679"/>
    </source>
</evidence>
<dbReference type="InterPro" id="IPR057929">
    <property type="entry name" value="RamC_N"/>
</dbReference>
<gene>
    <name evidence="10" type="ORF">HNR10_003725</name>
</gene>
<dbReference type="Pfam" id="PF05147">
    <property type="entry name" value="LANC_like"/>
    <property type="match status" value="1"/>
</dbReference>
<evidence type="ECO:0000259" key="9">
    <source>
        <dbReference type="PROSITE" id="PS50011"/>
    </source>
</evidence>
<protein>
    <recommendedName>
        <fullName evidence="1">non-specific serine/threonine protein kinase</fullName>
        <ecNumber evidence="1">2.7.11.1</ecNumber>
    </recommendedName>
</protein>
<evidence type="ECO:0000256" key="4">
    <source>
        <dbReference type="ARBA" id="ARBA00022741"/>
    </source>
</evidence>
<dbReference type="SMART" id="SM00220">
    <property type="entry name" value="S_TKc"/>
    <property type="match status" value="1"/>
</dbReference>
<evidence type="ECO:0000256" key="6">
    <source>
        <dbReference type="ARBA" id="ARBA00022840"/>
    </source>
</evidence>
<evidence type="ECO:0000313" key="11">
    <source>
        <dbReference type="Proteomes" id="UP000572051"/>
    </source>
</evidence>
<keyword evidence="4" id="KW-0547">Nucleotide-binding</keyword>
<dbReference type="Proteomes" id="UP000572051">
    <property type="component" value="Unassembled WGS sequence"/>
</dbReference>
<dbReference type="Pfam" id="PF25816">
    <property type="entry name" value="RamC_N"/>
    <property type="match status" value="1"/>
</dbReference>
<dbReference type="AlphaFoldDB" id="A0A7Z0EPS0"/>
<keyword evidence="5 10" id="KW-0418">Kinase</keyword>
<dbReference type="InterPro" id="IPR007822">
    <property type="entry name" value="LANC-like"/>
</dbReference>
<evidence type="ECO:0000256" key="7">
    <source>
        <dbReference type="ARBA" id="ARBA00047899"/>
    </source>
</evidence>
<comment type="catalytic activity">
    <reaction evidence="8">
        <text>L-seryl-[protein] + ATP = O-phospho-L-seryl-[protein] + ADP + H(+)</text>
        <dbReference type="Rhea" id="RHEA:17989"/>
        <dbReference type="Rhea" id="RHEA-COMP:9863"/>
        <dbReference type="Rhea" id="RHEA-COMP:11604"/>
        <dbReference type="ChEBI" id="CHEBI:15378"/>
        <dbReference type="ChEBI" id="CHEBI:29999"/>
        <dbReference type="ChEBI" id="CHEBI:30616"/>
        <dbReference type="ChEBI" id="CHEBI:83421"/>
        <dbReference type="ChEBI" id="CHEBI:456216"/>
        <dbReference type="EC" id="2.7.11.1"/>
    </reaction>
</comment>
<dbReference type="SMART" id="SM01260">
    <property type="entry name" value="LANC_like"/>
    <property type="match status" value="1"/>
</dbReference>
<dbReference type="InterPro" id="IPR011009">
    <property type="entry name" value="Kinase-like_dom_sf"/>
</dbReference>
<comment type="catalytic activity">
    <reaction evidence="7">
        <text>L-threonyl-[protein] + ATP = O-phospho-L-threonyl-[protein] + ADP + H(+)</text>
        <dbReference type="Rhea" id="RHEA:46608"/>
        <dbReference type="Rhea" id="RHEA-COMP:11060"/>
        <dbReference type="Rhea" id="RHEA-COMP:11605"/>
        <dbReference type="ChEBI" id="CHEBI:15378"/>
        <dbReference type="ChEBI" id="CHEBI:30013"/>
        <dbReference type="ChEBI" id="CHEBI:30616"/>
        <dbReference type="ChEBI" id="CHEBI:61977"/>
        <dbReference type="ChEBI" id="CHEBI:456216"/>
        <dbReference type="EC" id="2.7.11.1"/>
    </reaction>
</comment>
<dbReference type="GO" id="GO:0004674">
    <property type="term" value="F:protein serine/threonine kinase activity"/>
    <property type="evidence" value="ECO:0007669"/>
    <property type="project" value="UniProtKB-KW"/>
</dbReference>
<dbReference type="PANTHER" id="PTHR24363:SF0">
    <property type="entry name" value="SERINE_THREONINE KINASE LIKE DOMAIN CONTAINING 1"/>
    <property type="match status" value="1"/>
</dbReference>
<evidence type="ECO:0000313" key="10">
    <source>
        <dbReference type="EMBL" id="NYJ35844.1"/>
    </source>
</evidence>
<accession>A0A7Z0EPS0</accession>
<feature type="domain" description="Protein kinase" evidence="9">
    <location>
        <begin position="227"/>
        <end position="490"/>
    </location>
</feature>
<dbReference type="PROSITE" id="PS50011">
    <property type="entry name" value="PROTEIN_KINASE_DOM"/>
    <property type="match status" value="1"/>
</dbReference>